<reference evidence="4" key="2">
    <citation type="journal article" date="2023" name="Proc. Natl. Acad. Sci. U.S.A.">
        <title>A global phylogenomic analysis of the shiitake genus Lentinula.</title>
        <authorList>
            <person name="Sierra-Patev S."/>
            <person name="Min B."/>
            <person name="Naranjo-Ortiz M."/>
            <person name="Looney B."/>
            <person name="Konkel Z."/>
            <person name="Slot J.C."/>
            <person name="Sakamoto Y."/>
            <person name="Steenwyk J.L."/>
            <person name="Rokas A."/>
            <person name="Carro J."/>
            <person name="Camarero S."/>
            <person name="Ferreira P."/>
            <person name="Molpeceres G."/>
            <person name="Ruiz-Duenas F.J."/>
            <person name="Serrano A."/>
            <person name="Henrissat B."/>
            <person name="Drula E."/>
            <person name="Hughes K.W."/>
            <person name="Mata J.L."/>
            <person name="Ishikawa N.K."/>
            <person name="Vargas-Isla R."/>
            <person name="Ushijima S."/>
            <person name="Smith C.A."/>
            <person name="Donoghue J."/>
            <person name="Ahrendt S."/>
            <person name="Andreopoulos W."/>
            <person name="He G."/>
            <person name="LaButti K."/>
            <person name="Lipzen A."/>
            <person name="Ng V."/>
            <person name="Riley R."/>
            <person name="Sandor L."/>
            <person name="Barry K."/>
            <person name="Martinez A.T."/>
            <person name="Xiao Y."/>
            <person name="Gibbons J.G."/>
            <person name="Terashima K."/>
            <person name="Grigoriev I.V."/>
            <person name="Hibbett D."/>
        </authorList>
    </citation>
    <scope>NUCLEOTIDE SEQUENCE</scope>
    <source>
        <strain evidence="4">Sp2 HRB7682 ss15</strain>
    </source>
</reference>
<keyword evidence="2" id="KW-0812">Transmembrane</keyword>
<evidence type="ECO:0000313" key="5">
    <source>
        <dbReference type="Proteomes" id="UP001150238"/>
    </source>
</evidence>
<gene>
    <name evidence="4" type="ORF">C8J55DRAFT_527257</name>
</gene>
<proteinExistence type="predicted"/>
<keyword evidence="2" id="KW-0472">Membrane</keyword>
<feature type="region of interest" description="Disordered" evidence="1">
    <location>
        <begin position="67"/>
        <end position="276"/>
    </location>
</feature>
<feature type="compositionally biased region" description="Basic residues" evidence="1">
    <location>
        <begin position="76"/>
        <end position="93"/>
    </location>
</feature>
<feature type="compositionally biased region" description="Polar residues" evidence="1">
    <location>
        <begin position="149"/>
        <end position="161"/>
    </location>
</feature>
<organism evidence="4 5">
    <name type="scientific">Lentinula lateritia</name>
    <dbReference type="NCBI Taxonomy" id="40482"/>
    <lineage>
        <taxon>Eukaryota</taxon>
        <taxon>Fungi</taxon>
        <taxon>Dikarya</taxon>
        <taxon>Basidiomycota</taxon>
        <taxon>Agaricomycotina</taxon>
        <taxon>Agaricomycetes</taxon>
        <taxon>Agaricomycetidae</taxon>
        <taxon>Agaricales</taxon>
        <taxon>Marasmiineae</taxon>
        <taxon>Omphalotaceae</taxon>
        <taxon>Lentinula</taxon>
    </lineage>
</organism>
<dbReference type="AlphaFoldDB" id="A0A9W8ZUY0"/>
<feature type="signal peptide" evidence="3">
    <location>
        <begin position="1"/>
        <end position="21"/>
    </location>
</feature>
<feature type="chain" id="PRO_5040799773" evidence="3">
    <location>
        <begin position="22"/>
        <end position="401"/>
    </location>
</feature>
<reference evidence="4" key="1">
    <citation type="submission" date="2022-08" db="EMBL/GenBank/DDBJ databases">
        <authorList>
            <consortium name="DOE Joint Genome Institute"/>
            <person name="Min B."/>
            <person name="Riley R."/>
            <person name="Sierra-Patev S."/>
            <person name="Naranjo-Ortiz M."/>
            <person name="Looney B."/>
            <person name="Konkel Z."/>
            <person name="Slot J.C."/>
            <person name="Sakamoto Y."/>
            <person name="Steenwyk J.L."/>
            <person name="Rokas A."/>
            <person name="Carro J."/>
            <person name="Camarero S."/>
            <person name="Ferreira P."/>
            <person name="Molpeceres G."/>
            <person name="Ruiz-Duenas F.J."/>
            <person name="Serrano A."/>
            <person name="Henrissat B."/>
            <person name="Drula E."/>
            <person name="Hughes K.W."/>
            <person name="Mata J.L."/>
            <person name="Ishikawa N.K."/>
            <person name="Vargas-Isla R."/>
            <person name="Ushijima S."/>
            <person name="Smith C.A."/>
            <person name="Ahrendt S."/>
            <person name="Andreopoulos W."/>
            <person name="He G."/>
            <person name="Labutti K."/>
            <person name="Lipzen A."/>
            <person name="Ng V."/>
            <person name="Sandor L."/>
            <person name="Barry K."/>
            <person name="Martinez A.T."/>
            <person name="Xiao Y."/>
            <person name="Gibbons J.G."/>
            <person name="Terashima K."/>
            <person name="Hibbett D.S."/>
            <person name="Grigoriev I.V."/>
        </authorList>
    </citation>
    <scope>NUCLEOTIDE SEQUENCE</scope>
    <source>
        <strain evidence="4">Sp2 HRB7682 ss15</strain>
    </source>
</reference>
<feature type="compositionally biased region" description="Low complexity" evidence="1">
    <location>
        <begin position="131"/>
        <end position="148"/>
    </location>
</feature>
<evidence type="ECO:0000256" key="1">
    <source>
        <dbReference type="SAM" id="MobiDB-lite"/>
    </source>
</evidence>
<feature type="transmembrane region" description="Helical" evidence="2">
    <location>
        <begin position="279"/>
        <end position="299"/>
    </location>
</feature>
<comment type="caution">
    <text evidence="4">The sequence shown here is derived from an EMBL/GenBank/DDBJ whole genome shotgun (WGS) entry which is preliminary data.</text>
</comment>
<sequence>MRSHRTLIPFIALAVTLAANAAPVFHPLGARASDTNVLPMRRASPTPDLLEAQSNVDVDFNADSLLRSRTVEPRAKKNNNKNKKYKNRQRKQQQQKAKAGGGGGQTNTSSDGPGVPVPEGNKEATPNGGKAEAAQAPPKKPQPANEANGNTRAGPSNSGASSVKEKEKEPVSAAITPSSDHEPKPGGLSRVNTGSSVSSTSSHSSTSSDGSDYSCSSYGSSQNSVNPYDHDHVYGTQCDPVPHQPAEEAGESKEEEDKEKKKEDQEKEKKKRKQKTRKFVGGASTLVGVGLLAAGIYGIDSLAKSSKSAFASVGSEGESSESSGLASSGLESSGSESSGLDGIQFGVCRFLLIIQMLFTNLLISRSPQRGISSYNFTRCFPKGSRGGKDIFVTIAYYDCCM</sequence>
<name>A0A9W8ZUY0_9AGAR</name>
<keyword evidence="2" id="KW-1133">Transmembrane helix</keyword>
<feature type="compositionally biased region" description="Basic and acidic residues" evidence="1">
    <location>
        <begin position="258"/>
        <end position="268"/>
    </location>
</feature>
<evidence type="ECO:0000256" key="3">
    <source>
        <dbReference type="SAM" id="SignalP"/>
    </source>
</evidence>
<accession>A0A9W8ZUY0</accession>
<keyword evidence="3" id="KW-0732">Signal</keyword>
<evidence type="ECO:0000313" key="4">
    <source>
        <dbReference type="EMBL" id="KAJ4466448.1"/>
    </source>
</evidence>
<dbReference type="EMBL" id="JANVFS010000045">
    <property type="protein sequence ID" value="KAJ4466448.1"/>
    <property type="molecule type" value="Genomic_DNA"/>
</dbReference>
<dbReference type="Proteomes" id="UP001150238">
    <property type="component" value="Unassembled WGS sequence"/>
</dbReference>
<protein>
    <submittedName>
        <fullName evidence="4">Uncharacterized protein</fullName>
    </submittedName>
</protein>
<evidence type="ECO:0000256" key="2">
    <source>
        <dbReference type="SAM" id="Phobius"/>
    </source>
</evidence>
<feature type="compositionally biased region" description="Low complexity" evidence="1">
    <location>
        <begin position="189"/>
        <end position="226"/>
    </location>
</feature>